<proteinExistence type="predicted"/>
<name>A0A6H0S908_9MYCO</name>
<evidence type="ECO:0000313" key="1">
    <source>
        <dbReference type="EMBL" id="QIV83993.1"/>
    </source>
</evidence>
<organism evidence="1 2">
    <name type="scientific">Mycolicibacterium frederiksbergense</name>
    <dbReference type="NCBI Taxonomy" id="117567"/>
    <lineage>
        <taxon>Bacteria</taxon>
        <taxon>Bacillati</taxon>
        <taxon>Actinomycetota</taxon>
        <taxon>Actinomycetes</taxon>
        <taxon>Mycobacteriales</taxon>
        <taxon>Mycobacteriaceae</taxon>
        <taxon>Mycolicibacterium</taxon>
    </lineage>
</organism>
<sequence>MLDLLTDLVALSPDGLTRENMLMRTVCAQAVGLAPLPFEAVTASAEADPVLAEFAEQFSVDVAGVSAEQRAALVSAYGAEVLGVAALMYVADFVPRVRAGLNALGMTFPDPDGWDHATHPADALLNRFTSAVGAMRGLDPLTTEIIRLRGATQHNCRLCKSLRETTALDAGGTESLYDDIGAYRESEQLTPAHKAALRYVDALIWTPTSVDKAAAVVLEHFSAEQALEITLDVMRNGTNKIAVALGGDAPRVADGVEHYLLGADGQPVFSS</sequence>
<dbReference type="KEGG" id="mfre:EXE63_26255"/>
<keyword evidence="2" id="KW-1185">Reference proteome</keyword>
<dbReference type="EMBL" id="CP038799">
    <property type="protein sequence ID" value="QIV83993.1"/>
    <property type="molecule type" value="Genomic_DNA"/>
</dbReference>
<dbReference type="SUPFAM" id="SSF69118">
    <property type="entry name" value="AhpD-like"/>
    <property type="match status" value="1"/>
</dbReference>
<dbReference type="Gene3D" id="1.20.1290.10">
    <property type="entry name" value="AhpD-like"/>
    <property type="match status" value="1"/>
</dbReference>
<evidence type="ECO:0000313" key="2">
    <source>
        <dbReference type="Proteomes" id="UP000501849"/>
    </source>
</evidence>
<reference evidence="1 2" key="1">
    <citation type="submission" date="2019-04" db="EMBL/GenBank/DDBJ databases">
        <title>Draft, Whole-Genome Sequence of the Anthracene-degrading Mycobacterium frederiksbergense LB501T, Isolated from a Polycyclic Aromatic Hydrocarbon (PAH)-Contaminated Soil.</title>
        <authorList>
            <person name="Augelletti F."/>
        </authorList>
    </citation>
    <scope>NUCLEOTIDE SEQUENCE [LARGE SCALE GENOMIC DNA]</scope>
    <source>
        <strain evidence="1 2">LB 501T</strain>
    </source>
</reference>
<dbReference type="InterPro" id="IPR029032">
    <property type="entry name" value="AhpD-like"/>
</dbReference>
<dbReference type="AlphaFoldDB" id="A0A6H0S908"/>
<dbReference type="Proteomes" id="UP000501849">
    <property type="component" value="Chromosome"/>
</dbReference>
<protein>
    <submittedName>
        <fullName evidence="1">Carboxymuconolactone decarboxylase family protein</fullName>
    </submittedName>
</protein>
<gene>
    <name evidence="1" type="ORF">EXE63_26255</name>
</gene>
<dbReference type="RefSeq" id="WP_168144351.1">
    <property type="nucleotide sequence ID" value="NZ_CP038799.1"/>
</dbReference>
<accession>A0A6H0S908</accession>